<feature type="compositionally biased region" description="Polar residues" evidence="1">
    <location>
        <begin position="120"/>
        <end position="131"/>
    </location>
</feature>
<feature type="compositionally biased region" description="Low complexity" evidence="1">
    <location>
        <begin position="303"/>
        <end position="317"/>
    </location>
</feature>
<feature type="region of interest" description="Disordered" evidence="1">
    <location>
        <begin position="112"/>
        <end position="131"/>
    </location>
</feature>
<feature type="region of interest" description="Disordered" evidence="1">
    <location>
        <begin position="66"/>
        <end position="98"/>
    </location>
</feature>
<feature type="compositionally biased region" description="Pro residues" evidence="1">
    <location>
        <begin position="357"/>
        <end position="369"/>
    </location>
</feature>
<protein>
    <submittedName>
        <fullName evidence="2">Uncharacterized protein</fullName>
    </submittedName>
</protein>
<comment type="caution">
    <text evidence="2">The sequence shown here is derived from an EMBL/GenBank/DDBJ whole genome shotgun (WGS) entry which is preliminary data.</text>
</comment>
<feature type="compositionally biased region" description="Polar residues" evidence="1">
    <location>
        <begin position="241"/>
        <end position="259"/>
    </location>
</feature>
<evidence type="ECO:0000313" key="3">
    <source>
        <dbReference type="Proteomes" id="UP000623467"/>
    </source>
</evidence>
<feature type="region of interest" description="Disordered" evidence="1">
    <location>
        <begin position="1"/>
        <end position="35"/>
    </location>
</feature>
<proteinExistence type="predicted"/>
<sequence length="395" mass="43088">MPRQEDFRAVNIHGGAGGNGGRGGEQGGGGGAGEGPAVNFGVHVVNNHIMIQHNYAPVRNMNTVSNHNSYTIDDPSSRNTDRGGFTPNRYQAPLNPQYGDPNARFPGYRQPAPNLDRSITEPTMNTPYNPQNRRYPVGNVPGFDADAALAAYVQRHPNERPIAPPLQSAYSAPPQAYPRDRRGPAQPRPASMAVMPVSSQNNPGGMSYLRNNLDSNPEDAVPSSWSSRRMSMGEFPPEENWSPQTPPNRNQFPPSSYQVRPQAPRRREEVRDDSGSDWEDPDPTLSAPPWQPQPRRTTSQVISSSSAQPPRRPQQYYDPDDDSGSDSDGAAVVSPGLSSQTRQNSSQQPGISTRVQQPPPMNQAPPPSSRPAHPQTYTSSRPPPISNQQYPPEAA</sequence>
<keyword evidence="3" id="KW-1185">Reference proteome</keyword>
<evidence type="ECO:0000256" key="1">
    <source>
        <dbReference type="SAM" id="MobiDB-lite"/>
    </source>
</evidence>
<dbReference type="AlphaFoldDB" id="A0A8H7D3Y6"/>
<feature type="compositionally biased region" description="Basic and acidic residues" evidence="1">
    <location>
        <begin position="265"/>
        <end position="274"/>
    </location>
</feature>
<organism evidence="2 3">
    <name type="scientific">Mycena sanguinolenta</name>
    <dbReference type="NCBI Taxonomy" id="230812"/>
    <lineage>
        <taxon>Eukaryota</taxon>
        <taxon>Fungi</taxon>
        <taxon>Dikarya</taxon>
        <taxon>Basidiomycota</taxon>
        <taxon>Agaricomycotina</taxon>
        <taxon>Agaricomycetes</taxon>
        <taxon>Agaricomycetidae</taxon>
        <taxon>Agaricales</taxon>
        <taxon>Marasmiineae</taxon>
        <taxon>Mycenaceae</taxon>
        <taxon>Mycena</taxon>
    </lineage>
</organism>
<feature type="region of interest" description="Disordered" evidence="1">
    <location>
        <begin position="159"/>
        <end position="395"/>
    </location>
</feature>
<dbReference type="Proteomes" id="UP000623467">
    <property type="component" value="Unassembled WGS sequence"/>
</dbReference>
<feature type="compositionally biased region" description="Gly residues" evidence="1">
    <location>
        <begin position="14"/>
        <end position="34"/>
    </location>
</feature>
<feature type="compositionally biased region" description="Polar residues" evidence="1">
    <location>
        <begin position="197"/>
        <end position="215"/>
    </location>
</feature>
<feature type="compositionally biased region" description="Polar residues" evidence="1">
    <location>
        <begin position="375"/>
        <end position="395"/>
    </location>
</feature>
<feature type="compositionally biased region" description="Polar residues" evidence="1">
    <location>
        <begin position="336"/>
        <end position="355"/>
    </location>
</feature>
<accession>A0A8H7D3Y6</accession>
<reference evidence="2" key="1">
    <citation type="submission" date="2020-05" db="EMBL/GenBank/DDBJ databases">
        <title>Mycena genomes resolve the evolution of fungal bioluminescence.</title>
        <authorList>
            <person name="Tsai I.J."/>
        </authorList>
    </citation>
    <scope>NUCLEOTIDE SEQUENCE</scope>
    <source>
        <strain evidence="2">160909Yilan</strain>
    </source>
</reference>
<dbReference type="EMBL" id="JACAZH010000008">
    <property type="protein sequence ID" value="KAF7361314.1"/>
    <property type="molecule type" value="Genomic_DNA"/>
</dbReference>
<gene>
    <name evidence="2" type="ORF">MSAN_01163900</name>
</gene>
<name>A0A8H7D3Y6_9AGAR</name>
<evidence type="ECO:0000313" key="2">
    <source>
        <dbReference type="EMBL" id="KAF7361314.1"/>
    </source>
</evidence>